<proteinExistence type="predicted"/>
<dbReference type="EMBL" id="CP026948">
    <property type="protein sequence ID" value="AWB84723.1"/>
    <property type="molecule type" value="Genomic_DNA"/>
</dbReference>
<organism evidence="1 2">
    <name type="scientific">Corynebacterium liangguodongii</name>
    <dbReference type="NCBI Taxonomy" id="2079535"/>
    <lineage>
        <taxon>Bacteria</taxon>
        <taxon>Bacillati</taxon>
        <taxon>Actinomycetota</taxon>
        <taxon>Actinomycetes</taxon>
        <taxon>Mycobacteriales</taxon>
        <taxon>Corynebacteriaceae</taxon>
        <taxon>Corynebacterium</taxon>
    </lineage>
</organism>
<protein>
    <submittedName>
        <fullName evidence="1">Uncharacterized protein</fullName>
    </submittedName>
</protein>
<sequence>MATNPQLFSETIDLLRADAPRIRAELYAGIVGALPRGASMFPAGASEVSHELIDALVYTFTAAQRTGTLPEAAVKKLQAWALDLRRFGFPPEAYPVFARVVREALGAGIAARLVLDEAAEEMARAAAAADISGVPPAAAARVVGVDKLGDISRVRLTAGMALSYAPGQFMPVMHTAEPGVWVNLAPALPANPFGQLEFHLRGELRPRLGDYLTLGAARGASPRLERGTLHVRARSTGSAAAQAIIFAALELDAPPRTTVDLDDSPATAAIRAAAGENGWLHLGPDDGAAEVVVCGPAGEVGPHAAGDVLICPDSPPDWSYQDFYQG</sequence>
<keyword evidence="2" id="KW-1185">Reference proteome</keyword>
<dbReference type="AlphaFoldDB" id="A0A2S0WG22"/>
<evidence type="ECO:0000313" key="2">
    <source>
        <dbReference type="Proteomes" id="UP000244754"/>
    </source>
</evidence>
<name>A0A2S0WG22_9CORY</name>
<evidence type="ECO:0000313" key="1">
    <source>
        <dbReference type="EMBL" id="AWB84723.1"/>
    </source>
</evidence>
<dbReference type="KEGG" id="clia:C3E79_09755"/>
<dbReference type="OrthoDB" id="3213438at2"/>
<accession>A0A2S0WG22</accession>
<gene>
    <name evidence="1" type="ORF">C3E79_09755</name>
</gene>
<dbReference type="RefSeq" id="WP_108404731.1">
    <property type="nucleotide sequence ID" value="NZ_CP026948.1"/>
</dbReference>
<dbReference type="Proteomes" id="UP000244754">
    <property type="component" value="Chromosome"/>
</dbReference>
<reference evidence="2" key="1">
    <citation type="submission" date="2018-01" db="EMBL/GenBank/DDBJ databases">
        <authorList>
            <person name="Li J."/>
        </authorList>
    </citation>
    <scope>NUCLEOTIDE SEQUENCE [LARGE SCALE GENOMIC DNA]</scope>
    <source>
        <strain evidence="2">2184</strain>
    </source>
</reference>